<organism evidence="9 10">
    <name type="scientific">Chromohalobacter beijerinckii</name>
    <dbReference type="NCBI Taxonomy" id="86179"/>
    <lineage>
        <taxon>Bacteria</taxon>
        <taxon>Pseudomonadati</taxon>
        <taxon>Pseudomonadota</taxon>
        <taxon>Gammaproteobacteria</taxon>
        <taxon>Oceanospirillales</taxon>
        <taxon>Halomonadaceae</taxon>
        <taxon>Chromohalobacter</taxon>
    </lineage>
</organism>
<comment type="catalytic activity">
    <reaction evidence="8">
        <text>L-seryl-[protein] + UTP = O-(5'-uridylyl)-L-seryl-[protein] + diphosphate</text>
        <dbReference type="Rhea" id="RHEA:64604"/>
        <dbReference type="Rhea" id="RHEA-COMP:9863"/>
        <dbReference type="Rhea" id="RHEA-COMP:16635"/>
        <dbReference type="ChEBI" id="CHEBI:29999"/>
        <dbReference type="ChEBI" id="CHEBI:33019"/>
        <dbReference type="ChEBI" id="CHEBI:46398"/>
        <dbReference type="ChEBI" id="CHEBI:156051"/>
    </reaction>
</comment>
<comment type="function">
    <text evidence="8">Nucleotidyltransferase involved in the post-translational modification of proteins. It can catalyze the addition of adenosine monophosphate (AMP) or uridine monophosphate (UMP) to a protein, resulting in modifications known as AMPylation and UMPylation.</text>
</comment>
<evidence type="ECO:0000256" key="7">
    <source>
        <dbReference type="ARBA" id="ARBA00022842"/>
    </source>
</evidence>
<comment type="catalytic activity">
    <reaction evidence="8">
        <text>L-threonyl-[protein] + ATP = 3-O-(5'-adenylyl)-L-threonyl-[protein] + diphosphate</text>
        <dbReference type="Rhea" id="RHEA:54292"/>
        <dbReference type="Rhea" id="RHEA-COMP:11060"/>
        <dbReference type="Rhea" id="RHEA-COMP:13847"/>
        <dbReference type="ChEBI" id="CHEBI:30013"/>
        <dbReference type="ChEBI" id="CHEBI:30616"/>
        <dbReference type="ChEBI" id="CHEBI:33019"/>
        <dbReference type="ChEBI" id="CHEBI:138113"/>
        <dbReference type="EC" id="2.7.7.108"/>
    </reaction>
</comment>
<comment type="catalytic activity">
    <reaction evidence="8">
        <text>L-tyrosyl-[protein] + UTP = O-(5'-uridylyl)-L-tyrosyl-[protein] + diphosphate</text>
        <dbReference type="Rhea" id="RHEA:83887"/>
        <dbReference type="Rhea" id="RHEA-COMP:10136"/>
        <dbReference type="Rhea" id="RHEA-COMP:20238"/>
        <dbReference type="ChEBI" id="CHEBI:33019"/>
        <dbReference type="ChEBI" id="CHEBI:46398"/>
        <dbReference type="ChEBI" id="CHEBI:46858"/>
        <dbReference type="ChEBI" id="CHEBI:90602"/>
    </reaction>
</comment>
<feature type="binding site" evidence="8">
    <location>
        <position position="263"/>
    </location>
    <ligand>
        <name>Mg(2+)</name>
        <dbReference type="ChEBI" id="CHEBI:18420"/>
    </ligand>
</feature>
<evidence type="ECO:0000313" key="10">
    <source>
        <dbReference type="Proteomes" id="UP001596015"/>
    </source>
</evidence>
<comment type="catalytic activity">
    <reaction evidence="8">
        <text>L-histidyl-[protein] + UTP = N(tele)-(5'-uridylyl)-L-histidyl-[protein] + diphosphate</text>
        <dbReference type="Rhea" id="RHEA:83891"/>
        <dbReference type="Rhea" id="RHEA-COMP:9745"/>
        <dbReference type="Rhea" id="RHEA-COMP:20239"/>
        <dbReference type="ChEBI" id="CHEBI:29979"/>
        <dbReference type="ChEBI" id="CHEBI:33019"/>
        <dbReference type="ChEBI" id="CHEBI:46398"/>
        <dbReference type="ChEBI" id="CHEBI:233474"/>
    </reaction>
</comment>
<feature type="binding site" evidence="8">
    <location>
        <position position="136"/>
    </location>
    <ligand>
        <name>ATP</name>
        <dbReference type="ChEBI" id="CHEBI:30616"/>
    </ligand>
</feature>
<comment type="catalytic activity">
    <reaction evidence="8">
        <text>L-seryl-[protein] + ATP = 3-O-(5'-adenylyl)-L-seryl-[protein] + diphosphate</text>
        <dbReference type="Rhea" id="RHEA:58120"/>
        <dbReference type="Rhea" id="RHEA-COMP:9863"/>
        <dbReference type="Rhea" id="RHEA-COMP:15073"/>
        <dbReference type="ChEBI" id="CHEBI:29999"/>
        <dbReference type="ChEBI" id="CHEBI:30616"/>
        <dbReference type="ChEBI" id="CHEBI:33019"/>
        <dbReference type="ChEBI" id="CHEBI:142516"/>
        <dbReference type="EC" id="2.7.7.108"/>
    </reaction>
</comment>
<evidence type="ECO:0000256" key="5">
    <source>
        <dbReference type="ARBA" id="ARBA00022741"/>
    </source>
</evidence>
<feature type="binding site" evidence="8">
    <location>
        <position position="186"/>
    </location>
    <ligand>
        <name>ATP</name>
        <dbReference type="ChEBI" id="CHEBI:30616"/>
    </ligand>
</feature>
<keyword evidence="7 8" id="KW-0460">Magnesium</keyword>
<dbReference type="NCBIfam" id="NF000658">
    <property type="entry name" value="PRK00029.1"/>
    <property type="match status" value="1"/>
</dbReference>
<evidence type="ECO:0000313" key="9">
    <source>
        <dbReference type="EMBL" id="MFC4415962.1"/>
    </source>
</evidence>
<comment type="catalytic activity">
    <reaction evidence="8">
        <text>L-tyrosyl-[protein] + ATP = O-(5'-adenylyl)-L-tyrosyl-[protein] + diphosphate</text>
        <dbReference type="Rhea" id="RHEA:54288"/>
        <dbReference type="Rhea" id="RHEA-COMP:10136"/>
        <dbReference type="Rhea" id="RHEA-COMP:13846"/>
        <dbReference type="ChEBI" id="CHEBI:30616"/>
        <dbReference type="ChEBI" id="CHEBI:33019"/>
        <dbReference type="ChEBI" id="CHEBI:46858"/>
        <dbReference type="ChEBI" id="CHEBI:83624"/>
        <dbReference type="EC" id="2.7.7.108"/>
    </reaction>
</comment>
<feature type="binding site" evidence="8">
    <location>
        <position position="193"/>
    </location>
    <ligand>
        <name>ATP</name>
        <dbReference type="ChEBI" id="CHEBI:30616"/>
    </ligand>
</feature>
<feature type="binding site" evidence="8">
    <location>
        <position position="135"/>
    </location>
    <ligand>
        <name>ATP</name>
        <dbReference type="ChEBI" id="CHEBI:30616"/>
    </ligand>
</feature>
<accession>A0ABV8XCF5</accession>
<proteinExistence type="inferred from homology"/>
<feature type="binding site" evidence="8">
    <location>
        <position position="101"/>
    </location>
    <ligand>
        <name>ATP</name>
        <dbReference type="ChEBI" id="CHEBI:30616"/>
    </ligand>
</feature>
<keyword evidence="10" id="KW-1185">Reference proteome</keyword>
<keyword evidence="3 8" id="KW-0548">Nucleotidyltransferase</keyword>
<feature type="binding site" evidence="8">
    <location>
        <position position="103"/>
    </location>
    <ligand>
        <name>ATP</name>
        <dbReference type="ChEBI" id="CHEBI:30616"/>
    </ligand>
</feature>
<feature type="binding site" evidence="8">
    <location>
        <position position="272"/>
    </location>
    <ligand>
        <name>Mg(2+)</name>
        <dbReference type="ChEBI" id="CHEBI:18420"/>
    </ligand>
</feature>
<keyword evidence="2 8" id="KW-0808">Transferase</keyword>
<dbReference type="InterPro" id="IPR003846">
    <property type="entry name" value="SelO"/>
</dbReference>
<evidence type="ECO:0000256" key="6">
    <source>
        <dbReference type="ARBA" id="ARBA00022840"/>
    </source>
</evidence>
<evidence type="ECO:0000256" key="4">
    <source>
        <dbReference type="ARBA" id="ARBA00022723"/>
    </source>
</evidence>
<evidence type="ECO:0000256" key="1">
    <source>
        <dbReference type="ARBA" id="ARBA00009747"/>
    </source>
</evidence>
<feature type="active site" description="Proton acceptor" evidence="8">
    <location>
        <position position="262"/>
    </location>
</feature>
<dbReference type="Pfam" id="PF02696">
    <property type="entry name" value="SelO"/>
    <property type="match status" value="1"/>
</dbReference>
<dbReference type="PANTHER" id="PTHR32057">
    <property type="entry name" value="PROTEIN ADENYLYLTRANSFERASE SELO, MITOCHONDRIAL"/>
    <property type="match status" value="1"/>
</dbReference>
<reference evidence="10" key="1">
    <citation type="journal article" date="2019" name="Int. J. Syst. Evol. Microbiol.">
        <title>The Global Catalogue of Microorganisms (GCM) 10K type strain sequencing project: providing services to taxonomists for standard genome sequencing and annotation.</title>
        <authorList>
            <consortium name="The Broad Institute Genomics Platform"/>
            <consortium name="The Broad Institute Genome Sequencing Center for Infectious Disease"/>
            <person name="Wu L."/>
            <person name="Ma J."/>
        </authorList>
    </citation>
    <scope>NUCLEOTIDE SEQUENCE [LARGE SCALE GENOMIC DNA]</scope>
    <source>
        <strain evidence="10">CCUG 49679</strain>
    </source>
</reference>
<comment type="caution">
    <text evidence="9">The sequence shown here is derived from an EMBL/GenBank/DDBJ whole genome shotgun (WGS) entry which is preliminary data.</text>
</comment>
<dbReference type="EC" id="2.7.7.108" evidence="8"/>
<feature type="binding site" evidence="8">
    <location>
        <position position="123"/>
    </location>
    <ligand>
        <name>ATP</name>
        <dbReference type="ChEBI" id="CHEBI:30616"/>
    </ligand>
</feature>
<name>A0ABV8XCF5_9GAMM</name>
<dbReference type="EC" id="2.7.7.-" evidence="8"/>
<sequence length="494" mass="54727">MPLREVTMTLDALRFDNAWARLPDDFFTRVSPAAWKNTRLVDISPRGAHALGLDPALFTDDSPSRETLRQVMGGETVLPGMDPLAQKYTGHQFGVYNPALGDGRGLLLGEVETDDGFWDLHLKGAGQTPYSRFGDGRAVLRSTIREYLAGEAMAGLGIPTTLALALSINDEKVQRERVEPGATLLRLAPSHVRFGHFEWLYQARRNDDLRRLVEHVITRHRPSLAESEAPAEALFGDTVTRTARLIAAWQAYGFVHAVMNTDNMSILGLTLDYGPYAFMDRYEPTLVPNHTDTAGRYAFDQQPGVGLWNLSVLGQSLTPLADPEALRTQLAEYEPALQQEYARLMRARLGLENVQDGDAQLVQDWLTLLSDAGADYHRAFRALGEWAVDEGAWLHEEVPAEGLEAWLSSYRQRLEDETRDAASRRDAMQAVNPLYVPRTHLIQQVIEAAEAGDMAPLAEFRALLADPFTPRPGMSHWAAAPAPEASVICLSCSS</sequence>
<evidence type="ECO:0000256" key="2">
    <source>
        <dbReference type="ARBA" id="ARBA00022679"/>
    </source>
</evidence>
<keyword evidence="6 8" id="KW-0067">ATP-binding</keyword>
<gene>
    <name evidence="8" type="primary">ydiU</name>
    <name evidence="8" type="synonym">selO</name>
    <name evidence="9" type="ORF">ACFO0E_05980</name>
</gene>
<dbReference type="PANTHER" id="PTHR32057:SF14">
    <property type="entry name" value="PROTEIN ADENYLYLTRANSFERASE SELO, MITOCHONDRIAL"/>
    <property type="match status" value="1"/>
</dbReference>
<keyword evidence="4 8" id="KW-0479">Metal-binding</keyword>
<keyword evidence="8" id="KW-0464">Manganese</keyword>
<comment type="similarity">
    <text evidence="1 8">Belongs to the SELO family.</text>
</comment>
<dbReference type="Proteomes" id="UP001596015">
    <property type="component" value="Unassembled WGS sequence"/>
</dbReference>
<comment type="cofactor">
    <cofactor evidence="8">
        <name>Mg(2+)</name>
        <dbReference type="ChEBI" id="CHEBI:18420"/>
    </cofactor>
    <cofactor evidence="8">
        <name>Mn(2+)</name>
        <dbReference type="ChEBI" id="CHEBI:29035"/>
    </cofactor>
</comment>
<dbReference type="RefSeq" id="WP_246940718.1">
    <property type="nucleotide sequence ID" value="NZ_JAKGAK010000005.1"/>
</dbReference>
<feature type="binding site" evidence="8">
    <location>
        <position position="104"/>
    </location>
    <ligand>
        <name>ATP</name>
        <dbReference type="ChEBI" id="CHEBI:30616"/>
    </ligand>
</feature>
<keyword evidence="5 8" id="KW-0547">Nucleotide-binding</keyword>
<evidence type="ECO:0000256" key="8">
    <source>
        <dbReference type="HAMAP-Rule" id="MF_00692"/>
    </source>
</evidence>
<feature type="binding site" evidence="8">
    <location>
        <position position="272"/>
    </location>
    <ligand>
        <name>ATP</name>
        <dbReference type="ChEBI" id="CHEBI:30616"/>
    </ligand>
</feature>
<dbReference type="HAMAP" id="MF_00692">
    <property type="entry name" value="SelO"/>
    <property type="match status" value="1"/>
</dbReference>
<evidence type="ECO:0000256" key="3">
    <source>
        <dbReference type="ARBA" id="ARBA00022695"/>
    </source>
</evidence>
<protein>
    <recommendedName>
        <fullName evidence="8">Protein nucleotidyltransferase YdiU</fullName>
        <ecNumber evidence="8">2.7.7.-</ecNumber>
    </recommendedName>
    <alternativeName>
        <fullName evidence="8">Protein adenylyltransferase YdiU</fullName>
        <ecNumber evidence="8">2.7.7.108</ecNumber>
    </alternativeName>
    <alternativeName>
        <fullName evidence="8">Protein uridylyltransferase YdiU</fullName>
        <ecNumber evidence="8">2.7.7.-</ecNumber>
    </alternativeName>
</protein>
<dbReference type="EMBL" id="JBHSEO010000020">
    <property type="protein sequence ID" value="MFC4415962.1"/>
    <property type="molecule type" value="Genomic_DNA"/>
</dbReference>